<feature type="transmembrane region" description="Helical" evidence="2">
    <location>
        <begin position="33"/>
        <end position="51"/>
    </location>
</feature>
<dbReference type="AlphaFoldDB" id="A0A917FFE2"/>
<evidence type="ECO:0000256" key="2">
    <source>
        <dbReference type="SAM" id="Phobius"/>
    </source>
</evidence>
<keyword evidence="4" id="KW-1185">Reference proteome</keyword>
<evidence type="ECO:0000256" key="1">
    <source>
        <dbReference type="SAM" id="MobiDB-lite"/>
    </source>
</evidence>
<dbReference type="Gene3D" id="3.40.1520.20">
    <property type="match status" value="4"/>
</dbReference>
<keyword evidence="2" id="KW-1133">Transmembrane helix</keyword>
<protein>
    <submittedName>
        <fullName evidence="3">Uncharacterized protein</fullName>
    </submittedName>
</protein>
<evidence type="ECO:0000313" key="4">
    <source>
        <dbReference type="Proteomes" id="UP000606044"/>
    </source>
</evidence>
<organism evidence="3 4">
    <name type="scientific">Azorhizobium oxalatiphilum</name>
    <dbReference type="NCBI Taxonomy" id="980631"/>
    <lineage>
        <taxon>Bacteria</taxon>
        <taxon>Pseudomonadati</taxon>
        <taxon>Pseudomonadota</taxon>
        <taxon>Alphaproteobacteria</taxon>
        <taxon>Hyphomicrobiales</taxon>
        <taxon>Xanthobacteraceae</taxon>
        <taxon>Azorhizobium</taxon>
    </lineage>
</organism>
<dbReference type="RefSeq" id="WP_188581364.1">
    <property type="nucleotide sequence ID" value="NZ_BMCT01000005.1"/>
</dbReference>
<keyword evidence="2" id="KW-0812">Transmembrane</keyword>
<feature type="region of interest" description="Disordered" evidence="1">
    <location>
        <begin position="1"/>
        <end position="21"/>
    </location>
</feature>
<keyword evidence="2" id="KW-0472">Membrane</keyword>
<reference evidence="3" key="2">
    <citation type="submission" date="2020-09" db="EMBL/GenBank/DDBJ databases">
        <authorList>
            <person name="Sun Q."/>
            <person name="Sedlacek I."/>
        </authorList>
    </citation>
    <scope>NUCLEOTIDE SEQUENCE</scope>
    <source>
        <strain evidence="3">CCM 7897</strain>
    </source>
</reference>
<sequence>MDARSGPGERAGGADGPARRSLWRATGPLDPRILVIGLLLLCVLIGLVAVASRGGVETDLTERAADQLEAIGESWAVARLAGRDATVHGEALAQEARDKVLRAVASLSGVRSVTDATTLLPERRPFTFSLVRDGPVLQMEGYVPSRYALARIAEAVKSLPPGVTARGVDKLVRARGAPAGDFSAVVAFALDALSRLPSGRVTLSDDSFAIEGRAPDLSTYDQLLQTLHAPLPQGFRLARFAVRPPVVSPYVWSAARNGDSIQLKGYVPSDEARQQVLDILHGAMPNAGVADGTVLGDGAPATDRWLRAVRYLTTQLAILPRGQVGLSDTSLTIEGAAGSFAIYDALAAARRTPPEGFQVSRFAIEPPQVAPFVWRIWRQGPTVRLTGYAPGEEARRIMGDAVKALFAGGQVSDQVRLASGGPPAEAWTAAVTYAIAQVSRMASGEATVLGSTLTLTGEAVDSASFATLSEALKSPPAGVKLDAARVLPPVISPYVFAVRSDETGVTVSGFYPDETTHDAVKAGIAQLFPGARVTDVAAVGAGAPAGFLDAVIAGLGPLARLETGDLRFSDGQVTLIGTGRYAGAEPLVTADFKAVLPKGFSGETEIEPPPPAVPVGAAECTRLLTDAAARGLAFDAGGRPTPVSRATVDHMVQVAQRCPALVLQPAPGSTLPGPVAQARGAALRAALVAAGVPDHHVQWEPDAPEPLPGAPALSVAGVRIVVRAAE</sequence>
<reference evidence="3" key="1">
    <citation type="journal article" date="2014" name="Int. J. Syst. Evol. Microbiol.">
        <title>Complete genome sequence of Corynebacterium casei LMG S-19264T (=DSM 44701T), isolated from a smear-ripened cheese.</title>
        <authorList>
            <consortium name="US DOE Joint Genome Institute (JGI-PGF)"/>
            <person name="Walter F."/>
            <person name="Albersmeier A."/>
            <person name="Kalinowski J."/>
            <person name="Ruckert C."/>
        </authorList>
    </citation>
    <scope>NUCLEOTIDE SEQUENCE</scope>
    <source>
        <strain evidence="3">CCM 7897</strain>
    </source>
</reference>
<dbReference type="EMBL" id="BMCT01000005">
    <property type="protein sequence ID" value="GGF74250.1"/>
    <property type="molecule type" value="Genomic_DNA"/>
</dbReference>
<accession>A0A917FFE2</accession>
<proteinExistence type="predicted"/>
<evidence type="ECO:0000313" key="3">
    <source>
        <dbReference type="EMBL" id="GGF74250.1"/>
    </source>
</evidence>
<dbReference type="Proteomes" id="UP000606044">
    <property type="component" value="Unassembled WGS sequence"/>
</dbReference>
<name>A0A917FFE2_9HYPH</name>
<comment type="caution">
    <text evidence="3">The sequence shown here is derived from an EMBL/GenBank/DDBJ whole genome shotgun (WGS) entry which is preliminary data.</text>
</comment>
<gene>
    <name evidence="3" type="ORF">GCM10007301_37570</name>
</gene>